<dbReference type="OrthoDB" id="2359336at2"/>
<keyword evidence="11 14" id="KW-1133">Transmembrane helix</keyword>
<dbReference type="Gene3D" id="6.10.340.10">
    <property type="match status" value="1"/>
</dbReference>
<dbReference type="SUPFAM" id="SSF47384">
    <property type="entry name" value="Homodimeric domain of signal transducing histidine kinase"/>
    <property type="match status" value="1"/>
</dbReference>
<dbReference type="PANTHER" id="PTHR45528">
    <property type="entry name" value="SENSOR HISTIDINE KINASE CPXA"/>
    <property type="match status" value="1"/>
</dbReference>
<dbReference type="InterPro" id="IPR036097">
    <property type="entry name" value="HisK_dim/P_sf"/>
</dbReference>
<evidence type="ECO:0000256" key="9">
    <source>
        <dbReference type="ARBA" id="ARBA00022777"/>
    </source>
</evidence>
<keyword evidence="13 14" id="KW-0472">Membrane</keyword>
<dbReference type="Gene3D" id="3.30.565.10">
    <property type="entry name" value="Histidine kinase-like ATPase, C-terminal domain"/>
    <property type="match status" value="1"/>
</dbReference>
<dbReference type="EMBL" id="BJCC01000038">
    <property type="protein sequence ID" value="GCF95763.1"/>
    <property type="molecule type" value="Genomic_DNA"/>
</dbReference>
<dbReference type="SUPFAM" id="SSF55874">
    <property type="entry name" value="ATPase domain of HSP90 chaperone/DNA topoisomerase II/histidine kinase"/>
    <property type="match status" value="1"/>
</dbReference>
<evidence type="ECO:0000256" key="12">
    <source>
        <dbReference type="ARBA" id="ARBA00023012"/>
    </source>
</evidence>
<keyword evidence="7 14" id="KW-0812">Transmembrane</keyword>
<keyword evidence="9 17" id="KW-0418">Kinase</keyword>
<evidence type="ECO:0000256" key="7">
    <source>
        <dbReference type="ARBA" id="ARBA00022692"/>
    </source>
</evidence>
<evidence type="ECO:0000256" key="4">
    <source>
        <dbReference type="ARBA" id="ARBA00022475"/>
    </source>
</evidence>
<name>A0A4P5PT95_9ENTE</name>
<dbReference type="Pfam" id="PF00512">
    <property type="entry name" value="HisKA"/>
    <property type="match status" value="1"/>
</dbReference>
<feature type="domain" description="Histidine kinase" evidence="15">
    <location>
        <begin position="270"/>
        <end position="483"/>
    </location>
</feature>
<dbReference type="InterPro" id="IPR003594">
    <property type="entry name" value="HATPase_dom"/>
</dbReference>
<dbReference type="InterPro" id="IPR005467">
    <property type="entry name" value="His_kinase_dom"/>
</dbReference>
<keyword evidence="5" id="KW-0597">Phosphoprotein</keyword>
<feature type="transmembrane region" description="Helical" evidence="14">
    <location>
        <begin position="177"/>
        <end position="199"/>
    </location>
</feature>
<protein>
    <recommendedName>
        <fullName evidence="3">histidine kinase</fullName>
        <ecNumber evidence="3">2.7.13.3</ecNumber>
    </recommendedName>
</protein>
<dbReference type="SMART" id="SM00387">
    <property type="entry name" value="HATPase_c"/>
    <property type="match status" value="1"/>
</dbReference>
<dbReference type="Gene3D" id="1.10.287.130">
    <property type="match status" value="1"/>
</dbReference>
<gene>
    <name evidence="17" type="ORF">NRIC_36540</name>
</gene>
<organism evidence="17 18">
    <name type="scientific">Enterococcus florum</name>
    <dbReference type="NCBI Taxonomy" id="2480627"/>
    <lineage>
        <taxon>Bacteria</taxon>
        <taxon>Bacillati</taxon>
        <taxon>Bacillota</taxon>
        <taxon>Bacilli</taxon>
        <taxon>Lactobacillales</taxon>
        <taxon>Enterococcaceae</taxon>
        <taxon>Enterococcus</taxon>
    </lineage>
</organism>
<sequence>MRKIFNRLITQSVILLLFFSVIIALVFGVLFAKQTEDMHQEEMINRAELISKTMEDFFKLETKDSQDRGGKSGGMGGYGAFIRFLNQIAGEEVWVLNKQMEPIIEDHHKDITRKEPPAGTQKLITETYQTKQTQIKKKRTFVQLQDLTVTTPIKSDGVVKAVVVMHSKVTAIHKNQLSGYLMLVISLLAAVVVASLLAWRLAKRFIQPIYTMKKYVDDLANKKFDTELKLDTHDELEELGNQLSILSQRLLTARLEQEKKKQAEKDFLSQISHELRTPVMVIKSSLETIKAGYVDSDDEKKYLDQLIVEANGLERLVTDLLELSRLESTEFQLQKEPIDILDCIDDAMRSYRVAIKEKQQTLEINNNLAERRLIEGDYFRMTQLFKILLDNANKYAPASSLITVSVKDKEKNLEISVTNLQMVTNEDTANFFDSFKRGMHSSEDGTGLGLAIAKQVVARHDGQISAESISQTFRIKIRLPYLS</sequence>
<dbReference type="InterPro" id="IPR003661">
    <property type="entry name" value="HisK_dim/P_dom"/>
</dbReference>
<keyword evidence="12" id="KW-0902">Two-component regulatory system</keyword>
<keyword evidence="4" id="KW-1003">Cell membrane</keyword>
<dbReference type="InterPro" id="IPR003660">
    <property type="entry name" value="HAMP_dom"/>
</dbReference>
<dbReference type="GO" id="GO:0005524">
    <property type="term" value="F:ATP binding"/>
    <property type="evidence" value="ECO:0007669"/>
    <property type="project" value="UniProtKB-KW"/>
</dbReference>
<proteinExistence type="predicted"/>
<feature type="domain" description="HAMP" evidence="16">
    <location>
        <begin position="203"/>
        <end position="255"/>
    </location>
</feature>
<evidence type="ECO:0000313" key="18">
    <source>
        <dbReference type="Proteomes" id="UP000290567"/>
    </source>
</evidence>
<evidence type="ECO:0000256" key="5">
    <source>
        <dbReference type="ARBA" id="ARBA00022553"/>
    </source>
</evidence>
<reference evidence="18" key="1">
    <citation type="submission" date="2019-02" db="EMBL/GenBank/DDBJ databases">
        <title>Draft genome sequence of Enterococcus sp. Gos25-1.</title>
        <authorList>
            <person name="Tanaka N."/>
            <person name="Shiwa Y."/>
            <person name="Fujita N."/>
        </authorList>
    </citation>
    <scope>NUCLEOTIDE SEQUENCE [LARGE SCALE GENOMIC DNA]</scope>
    <source>
        <strain evidence="18">Gos25-1</strain>
    </source>
</reference>
<keyword evidence="18" id="KW-1185">Reference proteome</keyword>
<dbReference type="PANTHER" id="PTHR45528:SF1">
    <property type="entry name" value="SENSOR HISTIDINE KINASE CPXA"/>
    <property type="match status" value="1"/>
</dbReference>
<dbReference type="GO" id="GO:0000155">
    <property type="term" value="F:phosphorelay sensor kinase activity"/>
    <property type="evidence" value="ECO:0007669"/>
    <property type="project" value="InterPro"/>
</dbReference>
<dbReference type="InterPro" id="IPR050398">
    <property type="entry name" value="HssS/ArlS-like"/>
</dbReference>
<comment type="subcellular location">
    <subcellularLocation>
        <location evidence="2">Cell membrane</location>
        <topology evidence="2">Multi-pass membrane protein</topology>
    </subcellularLocation>
</comment>
<accession>A0A4P5PT95</accession>
<dbReference type="PROSITE" id="PS50885">
    <property type="entry name" value="HAMP"/>
    <property type="match status" value="1"/>
</dbReference>
<evidence type="ECO:0000256" key="10">
    <source>
        <dbReference type="ARBA" id="ARBA00022840"/>
    </source>
</evidence>
<dbReference type="PROSITE" id="PS50109">
    <property type="entry name" value="HIS_KIN"/>
    <property type="match status" value="1"/>
</dbReference>
<keyword evidence="10" id="KW-0067">ATP-binding</keyword>
<evidence type="ECO:0000256" key="1">
    <source>
        <dbReference type="ARBA" id="ARBA00000085"/>
    </source>
</evidence>
<dbReference type="GO" id="GO:0005886">
    <property type="term" value="C:plasma membrane"/>
    <property type="evidence" value="ECO:0007669"/>
    <property type="project" value="UniProtKB-SubCell"/>
</dbReference>
<dbReference type="AlphaFoldDB" id="A0A4P5PT95"/>
<evidence type="ECO:0000259" key="15">
    <source>
        <dbReference type="PROSITE" id="PS50109"/>
    </source>
</evidence>
<evidence type="ECO:0000256" key="11">
    <source>
        <dbReference type="ARBA" id="ARBA00022989"/>
    </source>
</evidence>
<dbReference type="SMART" id="SM00388">
    <property type="entry name" value="HisKA"/>
    <property type="match status" value="1"/>
</dbReference>
<dbReference type="InterPro" id="IPR036890">
    <property type="entry name" value="HATPase_C_sf"/>
</dbReference>
<keyword evidence="6" id="KW-0808">Transferase</keyword>
<dbReference type="Proteomes" id="UP000290567">
    <property type="component" value="Unassembled WGS sequence"/>
</dbReference>
<evidence type="ECO:0000256" key="13">
    <source>
        <dbReference type="ARBA" id="ARBA00023136"/>
    </source>
</evidence>
<evidence type="ECO:0000256" key="14">
    <source>
        <dbReference type="SAM" id="Phobius"/>
    </source>
</evidence>
<dbReference type="RefSeq" id="WP_146624134.1">
    <property type="nucleotide sequence ID" value="NZ_BJCC01000038.1"/>
</dbReference>
<evidence type="ECO:0000256" key="2">
    <source>
        <dbReference type="ARBA" id="ARBA00004651"/>
    </source>
</evidence>
<evidence type="ECO:0000256" key="8">
    <source>
        <dbReference type="ARBA" id="ARBA00022741"/>
    </source>
</evidence>
<keyword evidence="8" id="KW-0547">Nucleotide-binding</keyword>
<evidence type="ECO:0000259" key="16">
    <source>
        <dbReference type="PROSITE" id="PS50885"/>
    </source>
</evidence>
<evidence type="ECO:0000313" key="17">
    <source>
        <dbReference type="EMBL" id="GCF95763.1"/>
    </source>
</evidence>
<dbReference type="Pfam" id="PF02518">
    <property type="entry name" value="HATPase_c"/>
    <property type="match status" value="1"/>
</dbReference>
<comment type="caution">
    <text evidence="17">The sequence shown here is derived from an EMBL/GenBank/DDBJ whole genome shotgun (WGS) entry which is preliminary data.</text>
</comment>
<dbReference type="FunFam" id="1.10.287.130:FF:000001">
    <property type="entry name" value="Two-component sensor histidine kinase"/>
    <property type="match status" value="1"/>
</dbReference>
<dbReference type="SUPFAM" id="SSF158472">
    <property type="entry name" value="HAMP domain-like"/>
    <property type="match status" value="1"/>
</dbReference>
<dbReference type="EC" id="2.7.13.3" evidence="3"/>
<feature type="transmembrane region" description="Helical" evidence="14">
    <location>
        <begin position="12"/>
        <end position="32"/>
    </location>
</feature>
<evidence type="ECO:0000256" key="6">
    <source>
        <dbReference type="ARBA" id="ARBA00022679"/>
    </source>
</evidence>
<evidence type="ECO:0000256" key="3">
    <source>
        <dbReference type="ARBA" id="ARBA00012438"/>
    </source>
</evidence>
<comment type="catalytic activity">
    <reaction evidence="1">
        <text>ATP + protein L-histidine = ADP + protein N-phospho-L-histidine.</text>
        <dbReference type="EC" id="2.7.13.3"/>
    </reaction>
</comment>
<dbReference type="CDD" id="cd00082">
    <property type="entry name" value="HisKA"/>
    <property type="match status" value="1"/>
</dbReference>